<name>A0A4Z0BM49_9BURK</name>
<keyword evidence="3" id="KW-1185">Reference proteome</keyword>
<accession>A0A4Z0BM49</accession>
<evidence type="ECO:0000313" key="3">
    <source>
        <dbReference type="Proteomes" id="UP000297564"/>
    </source>
</evidence>
<dbReference type="InterPro" id="IPR025979">
    <property type="entry name" value="ChrR-like_cupin_dom"/>
</dbReference>
<evidence type="ECO:0000259" key="1">
    <source>
        <dbReference type="Pfam" id="PF12973"/>
    </source>
</evidence>
<dbReference type="AlphaFoldDB" id="A0A4Z0BM49"/>
<reference evidence="2 3" key="1">
    <citation type="submission" date="2019-03" db="EMBL/GenBank/DDBJ databases">
        <title>Ramlibacter rhizophilus CCTCC AB2015357, whole genome shotgun sequence.</title>
        <authorList>
            <person name="Zhang X."/>
            <person name="Feng G."/>
            <person name="Zhu H."/>
        </authorList>
    </citation>
    <scope>NUCLEOTIDE SEQUENCE [LARGE SCALE GENOMIC DNA]</scope>
    <source>
        <strain evidence="2 3">CCTCC AB2015357</strain>
    </source>
</reference>
<dbReference type="InterPro" id="IPR014710">
    <property type="entry name" value="RmlC-like_jellyroll"/>
</dbReference>
<dbReference type="Proteomes" id="UP000297564">
    <property type="component" value="Unassembled WGS sequence"/>
</dbReference>
<dbReference type="OrthoDB" id="8900280at2"/>
<organism evidence="2 3">
    <name type="scientific">Ramlibacter rhizophilus</name>
    <dbReference type="NCBI Taxonomy" id="1781167"/>
    <lineage>
        <taxon>Bacteria</taxon>
        <taxon>Pseudomonadati</taxon>
        <taxon>Pseudomonadota</taxon>
        <taxon>Betaproteobacteria</taxon>
        <taxon>Burkholderiales</taxon>
        <taxon>Comamonadaceae</taxon>
        <taxon>Ramlibacter</taxon>
    </lineage>
</organism>
<dbReference type="InterPro" id="IPR011051">
    <property type="entry name" value="RmlC_Cupin_sf"/>
</dbReference>
<dbReference type="EMBL" id="SMLL01000004">
    <property type="protein sequence ID" value="TFY99841.1"/>
    <property type="molecule type" value="Genomic_DNA"/>
</dbReference>
<proteinExistence type="predicted"/>
<dbReference type="SUPFAM" id="SSF51182">
    <property type="entry name" value="RmlC-like cupins"/>
    <property type="match status" value="2"/>
</dbReference>
<dbReference type="Pfam" id="PF12973">
    <property type="entry name" value="Cupin_7"/>
    <property type="match status" value="1"/>
</dbReference>
<evidence type="ECO:0000313" key="2">
    <source>
        <dbReference type="EMBL" id="TFY99841.1"/>
    </source>
</evidence>
<comment type="caution">
    <text evidence="2">The sequence shown here is derived from an EMBL/GenBank/DDBJ whole genome shotgun (WGS) entry which is preliminary data.</text>
</comment>
<protein>
    <submittedName>
        <fullName evidence="2">Anti-sigma factor</fullName>
    </submittedName>
</protein>
<dbReference type="Gene3D" id="2.60.120.10">
    <property type="entry name" value="Jelly Rolls"/>
    <property type="match status" value="1"/>
</dbReference>
<feature type="domain" description="ChrR-like cupin" evidence="1">
    <location>
        <begin position="66"/>
        <end position="155"/>
    </location>
</feature>
<gene>
    <name evidence="2" type="ORF">EZ242_11955</name>
</gene>
<sequence>MAFIPLVTIVTIDGIVTTVTARERGENPDPARRLFNPSQRSRMNSASVLTASVAKRPAPGVSTYSLEALPWRDMPRGTAREKCVRRDDEAGRYLGLIAFDPLSRSGVHQHLGTATSYILSGSLTDHQLTAREGQVGINLAGATHDAVSYPGCLLVSRLEGPVVIPDGGLAIHPHASAAPLQAASPEMPPDIMVDLAAALPIPTRFGGVSRRNLFDYAGTGDDRRMVSLTLWPRAPGLRVHHSDITDLFVMAGDLRVDGEAVSGPAFVLIEPDREVTLSSEWGCCLLAWAEGPARCVETGAELYGFGA</sequence>